<reference evidence="2" key="2">
    <citation type="journal article" date="2022" name="Proc. Natl. Acad. Sci. U.S.A.">
        <title>Diploid-dominant life cycles characterize the early evolution of Fungi.</title>
        <authorList>
            <person name="Amses K.R."/>
            <person name="Simmons D.R."/>
            <person name="Longcore J.E."/>
            <person name="Mondo S.J."/>
            <person name="Seto K."/>
            <person name="Jeronimo G.H."/>
            <person name="Bonds A.E."/>
            <person name="Quandt C.A."/>
            <person name="Davis W.J."/>
            <person name="Chang Y."/>
            <person name="Federici B.A."/>
            <person name="Kuo A."/>
            <person name="LaButti K."/>
            <person name="Pangilinan J."/>
            <person name="Andreopoulos W."/>
            <person name="Tritt A."/>
            <person name="Riley R."/>
            <person name="Hundley H."/>
            <person name="Johnson J."/>
            <person name="Lipzen A."/>
            <person name="Barry K."/>
            <person name="Lang B.F."/>
            <person name="Cuomo C.A."/>
            <person name="Buchler N.E."/>
            <person name="Grigoriev I.V."/>
            <person name="Spatafora J.W."/>
            <person name="Stajich J.E."/>
            <person name="James T.Y."/>
        </authorList>
    </citation>
    <scope>NUCLEOTIDE SEQUENCE</scope>
    <source>
        <strain evidence="2">AG</strain>
    </source>
</reference>
<name>A0AAD5E0Q2_UMBRA</name>
<reference evidence="2" key="1">
    <citation type="submission" date="2021-06" db="EMBL/GenBank/DDBJ databases">
        <authorList>
            <consortium name="DOE Joint Genome Institute"/>
            <person name="Mondo S.J."/>
            <person name="Amses K.R."/>
            <person name="Simmons D.R."/>
            <person name="Longcore J.E."/>
            <person name="Seto K."/>
            <person name="Alves G.H."/>
            <person name="Bonds A.E."/>
            <person name="Quandt C.A."/>
            <person name="Davis W.J."/>
            <person name="Chang Y."/>
            <person name="Letcher P.M."/>
            <person name="Powell M.J."/>
            <person name="Kuo A."/>
            <person name="Labutti K."/>
            <person name="Pangilinan J."/>
            <person name="Andreopoulos W."/>
            <person name="Tritt A."/>
            <person name="Riley R."/>
            <person name="Hundley H."/>
            <person name="Johnson J."/>
            <person name="Lipzen A."/>
            <person name="Barry K."/>
            <person name="Berbee M.L."/>
            <person name="Buchler N.E."/>
            <person name="Grigoriev I.V."/>
            <person name="Spatafora J.W."/>
            <person name="Stajich J.E."/>
            <person name="James T.Y."/>
        </authorList>
    </citation>
    <scope>NUCLEOTIDE SEQUENCE</scope>
    <source>
        <strain evidence="2">AG</strain>
    </source>
</reference>
<comment type="caution">
    <text evidence="2">The sequence shown here is derived from an EMBL/GenBank/DDBJ whole genome shotgun (WGS) entry which is preliminary data.</text>
</comment>
<protein>
    <submittedName>
        <fullName evidence="2">Uncharacterized protein</fullName>
    </submittedName>
</protein>
<accession>A0AAD5E0Q2</accession>
<evidence type="ECO:0000313" key="2">
    <source>
        <dbReference type="EMBL" id="KAI8575421.1"/>
    </source>
</evidence>
<evidence type="ECO:0000313" key="3">
    <source>
        <dbReference type="Proteomes" id="UP001206595"/>
    </source>
</evidence>
<dbReference type="AlphaFoldDB" id="A0AAD5E0Q2"/>
<feature type="region of interest" description="Disordered" evidence="1">
    <location>
        <begin position="125"/>
        <end position="149"/>
    </location>
</feature>
<evidence type="ECO:0000256" key="1">
    <source>
        <dbReference type="SAM" id="MobiDB-lite"/>
    </source>
</evidence>
<keyword evidence="3" id="KW-1185">Reference proteome</keyword>
<gene>
    <name evidence="2" type="ORF">K450DRAFT_275649</name>
</gene>
<dbReference type="GeneID" id="75918522"/>
<dbReference type="EMBL" id="MU620982">
    <property type="protein sequence ID" value="KAI8575421.1"/>
    <property type="molecule type" value="Genomic_DNA"/>
</dbReference>
<sequence length="149" mass="17601">MYGYPSTYGQWSPNRRGYLQHLHNGSPLPPPYGHPGIYDTGYYDTTPYYMDYNTMTSPYPGAMYSEHYIPQQWGSHHYGQPYYRGGLLSSLFGYPGRRSRSSLYSHLNRDQFQEEQLRQLRRQTDSIIHKSNGRSSSNNHRRHDDNKKR</sequence>
<dbReference type="RefSeq" id="XP_051440425.1">
    <property type="nucleotide sequence ID" value="XM_051593180.1"/>
</dbReference>
<dbReference type="Proteomes" id="UP001206595">
    <property type="component" value="Unassembled WGS sequence"/>
</dbReference>
<organism evidence="2 3">
    <name type="scientific">Umbelopsis ramanniana AG</name>
    <dbReference type="NCBI Taxonomy" id="1314678"/>
    <lineage>
        <taxon>Eukaryota</taxon>
        <taxon>Fungi</taxon>
        <taxon>Fungi incertae sedis</taxon>
        <taxon>Mucoromycota</taxon>
        <taxon>Mucoromycotina</taxon>
        <taxon>Umbelopsidomycetes</taxon>
        <taxon>Umbelopsidales</taxon>
        <taxon>Umbelopsidaceae</taxon>
        <taxon>Umbelopsis</taxon>
    </lineage>
</organism>
<proteinExistence type="predicted"/>